<dbReference type="PaxDb" id="411902-CLOBOL_06696"/>
<organism evidence="1 2">
    <name type="scientific">Enterocloster bolteae (strain ATCC BAA-613 / DSM 15670 / CCUG 46953 / JCM 12243 / WAL 16351)</name>
    <name type="common">Clostridium bolteae</name>
    <dbReference type="NCBI Taxonomy" id="411902"/>
    <lineage>
        <taxon>Bacteria</taxon>
        <taxon>Bacillati</taxon>
        <taxon>Bacillota</taxon>
        <taxon>Clostridia</taxon>
        <taxon>Lachnospirales</taxon>
        <taxon>Lachnospiraceae</taxon>
        <taxon>Enterocloster</taxon>
    </lineage>
</organism>
<protein>
    <submittedName>
        <fullName evidence="1">Uncharacterized protein</fullName>
    </submittedName>
</protein>
<sequence>MKINKRRKELREDTGTDFQTEPLYLAGATEVLAGQGKY</sequence>
<dbReference type="HOGENOM" id="CLU_3326516_0_0_9"/>
<gene>
    <name evidence="1" type="ORF">CLOBOL_06696</name>
</gene>
<reference evidence="1 2" key="1">
    <citation type="submission" date="2007-08" db="EMBL/GenBank/DDBJ databases">
        <authorList>
            <person name="Fulton L."/>
            <person name="Clifton S."/>
            <person name="Fulton B."/>
            <person name="Xu J."/>
            <person name="Minx P."/>
            <person name="Pepin K.H."/>
            <person name="Johnson M."/>
            <person name="Thiruvilangam P."/>
            <person name="Bhonagiri V."/>
            <person name="Nash W.E."/>
            <person name="Mardis E.R."/>
            <person name="Wilson R.K."/>
        </authorList>
    </citation>
    <scope>NUCLEOTIDE SEQUENCE [LARGE SCALE GENOMIC DNA]</scope>
    <source>
        <strain evidence="2">ATCC BAA-613 / DSM 15670 / CCUG 46953 / JCM 12243 / WAL 16351</strain>
    </source>
</reference>
<proteinExistence type="predicted"/>
<accession>A8S3Q9</accession>
<dbReference type="EMBL" id="ABCC02000057">
    <property type="protein sequence ID" value="EDP13064.1"/>
    <property type="molecule type" value="Genomic_DNA"/>
</dbReference>
<name>A8S3Q9_ENTBW</name>
<evidence type="ECO:0000313" key="1">
    <source>
        <dbReference type="EMBL" id="EDP13064.1"/>
    </source>
</evidence>
<dbReference type="Proteomes" id="UP000005396">
    <property type="component" value="Unassembled WGS sequence"/>
</dbReference>
<dbReference type="AlphaFoldDB" id="A8S3Q9"/>
<evidence type="ECO:0000313" key="2">
    <source>
        <dbReference type="Proteomes" id="UP000005396"/>
    </source>
</evidence>
<reference evidence="1 2" key="2">
    <citation type="submission" date="2007-09" db="EMBL/GenBank/DDBJ databases">
        <title>Draft genome sequence of Clostridium bolteae (ATCC BAA-613).</title>
        <authorList>
            <person name="Sudarsanam P."/>
            <person name="Ley R."/>
            <person name="Guruge J."/>
            <person name="Turnbaugh P.J."/>
            <person name="Mahowald M."/>
            <person name="Liep D."/>
            <person name="Gordon J."/>
        </authorList>
    </citation>
    <scope>NUCLEOTIDE SEQUENCE [LARGE SCALE GENOMIC DNA]</scope>
    <source>
        <strain evidence="2">ATCC BAA-613 / DSM 15670 / CCUG 46953 / JCM 12243 / WAL 16351</strain>
    </source>
</reference>
<comment type="caution">
    <text evidence="1">The sequence shown here is derived from an EMBL/GenBank/DDBJ whole genome shotgun (WGS) entry which is preliminary data.</text>
</comment>